<gene>
    <name evidence="2" type="ORF">Fcan01_16444</name>
</gene>
<keyword evidence="1" id="KW-0812">Transmembrane</keyword>
<evidence type="ECO:0000256" key="1">
    <source>
        <dbReference type="SAM" id="Phobius"/>
    </source>
</evidence>
<dbReference type="EMBL" id="LNIX01000011">
    <property type="protein sequence ID" value="OXA48686.1"/>
    <property type="molecule type" value="Genomic_DNA"/>
</dbReference>
<comment type="caution">
    <text evidence="2">The sequence shown here is derived from an EMBL/GenBank/DDBJ whole genome shotgun (WGS) entry which is preliminary data.</text>
</comment>
<name>A0A226DWV6_FOLCA</name>
<sequence>MLVLVQLHRQEFQTDVIQSALNNIYWLMSTLLSQSNGNGLIMPRPASVLFPWVTLWYVCCFFLNNFYQGDIYSQLTAKTSPSVPRTTSELLSSNISIVTSSSIIREVAMSDEDGNLFGSGLGNEIFLQLRLANIGKFADTLRRLDQRAKHVPATATYSYITGERLIAPLAIMDLEKELNQIVDKCEMVGKWVSKRNIDDINLERVSVADGPRNFLLSPLQHGIGQLAQSGLTKLWDDLDKMGKLYMTAADNFNSSNSRYFRRRMINARADVKFNEAQQVSAAAMQYIFVACMELVVLGCMAFIMESRVVIIEIIRISSRKAYAVIMTWMKRLRLMFKTL</sequence>
<feature type="transmembrane region" description="Helical" evidence="1">
    <location>
        <begin position="286"/>
        <end position="310"/>
    </location>
</feature>
<keyword evidence="1" id="KW-0472">Membrane</keyword>
<reference evidence="2 3" key="1">
    <citation type="submission" date="2015-12" db="EMBL/GenBank/DDBJ databases">
        <title>The genome of Folsomia candida.</title>
        <authorList>
            <person name="Faddeeva A."/>
            <person name="Derks M.F."/>
            <person name="Anvar Y."/>
            <person name="Smit S."/>
            <person name="Van Straalen N."/>
            <person name="Roelofs D."/>
        </authorList>
    </citation>
    <scope>NUCLEOTIDE SEQUENCE [LARGE SCALE GENOMIC DNA]</scope>
    <source>
        <strain evidence="2 3">VU population</strain>
        <tissue evidence="2">Whole body</tissue>
    </source>
</reference>
<evidence type="ECO:0000313" key="2">
    <source>
        <dbReference type="EMBL" id="OXA48686.1"/>
    </source>
</evidence>
<dbReference type="Proteomes" id="UP000198287">
    <property type="component" value="Unassembled WGS sequence"/>
</dbReference>
<proteinExistence type="predicted"/>
<keyword evidence="3" id="KW-1185">Reference proteome</keyword>
<protein>
    <submittedName>
        <fullName evidence="2">Xaa-Pro dipeptidase</fullName>
    </submittedName>
</protein>
<accession>A0A226DWV6</accession>
<keyword evidence="1" id="KW-1133">Transmembrane helix</keyword>
<evidence type="ECO:0000313" key="3">
    <source>
        <dbReference type="Proteomes" id="UP000198287"/>
    </source>
</evidence>
<dbReference type="AlphaFoldDB" id="A0A226DWV6"/>
<organism evidence="2 3">
    <name type="scientific">Folsomia candida</name>
    <name type="common">Springtail</name>
    <dbReference type="NCBI Taxonomy" id="158441"/>
    <lineage>
        <taxon>Eukaryota</taxon>
        <taxon>Metazoa</taxon>
        <taxon>Ecdysozoa</taxon>
        <taxon>Arthropoda</taxon>
        <taxon>Hexapoda</taxon>
        <taxon>Collembola</taxon>
        <taxon>Entomobryomorpha</taxon>
        <taxon>Isotomoidea</taxon>
        <taxon>Isotomidae</taxon>
        <taxon>Proisotominae</taxon>
        <taxon>Folsomia</taxon>
    </lineage>
</organism>